<evidence type="ECO:0000256" key="4">
    <source>
        <dbReference type="ARBA" id="ARBA00022825"/>
    </source>
</evidence>
<feature type="active site" description="Charge relay system" evidence="5">
    <location>
        <position position="309"/>
    </location>
</feature>
<keyword evidence="10" id="KW-1185">Reference proteome</keyword>
<dbReference type="GO" id="GO:0006508">
    <property type="term" value="P:proteolysis"/>
    <property type="evidence" value="ECO:0007669"/>
    <property type="project" value="UniProtKB-KW"/>
</dbReference>
<dbReference type="InterPro" id="IPR036852">
    <property type="entry name" value="Peptidase_S8/S53_dom_sf"/>
</dbReference>
<evidence type="ECO:0000256" key="6">
    <source>
        <dbReference type="SAM" id="MobiDB-lite"/>
    </source>
</evidence>
<feature type="region of interest" description="Disordered" evidence="6">
    <location>
        <begin position="557"/>
        <end position="578"/>
    </location>
</feature>
<organism evidence="9 10">
    <name type="scientific">Arthrobotrys flagrans</name>
    <name type="common">Nematode-trapping fungus</name>
    <name type="synonym">Trichothecium flagrans</name>
    <dbReference type="NCBI Taxonomy" id="97331"/>
    <lineage>
        <taxon>Eukaryota</taxon>
        <taxon>Fungi</taxon>
        <taxon>Dikarya</taxon>
        <taxon>Ascomycota</taxon>
        <taxon>Pezizomycotina</taxon>
        <taxon>Orbiliomycetes</taxon>
        <taxon>Orbiliales</taxon>
        <taxon>Orbiliaceae</taxon>
        <taxon>Arthrobotrys</taxon>
    </lineage>
</organism>
<feature type="domain" description="Peptidase S8/S53" evidence="8">
    <location>
        <begin position="255"/>
        <end position="516"/>
    </location>
</feature>
<dbReference type="Gene3D" id="3.40.50.200">
    <property type="entry name" value="Peptidase S8/S53 domain"/>
    <property type="match status" value="1"/>
</dbReference>
<feature type="region of interest" description="Disordered" evidence="6">
    <location>
        <begin position="158"/>
        <end position="208"/>
    </location>
</feature>
<dbReference type="STRING" id="97331.A0A437A2H4"/>
<feature type="chain" id="PRO_5019026708" description="Peptidase S8/S53 domain-containing protein" evidence="7">
    <location>
        <begin position="20"/>
        <end position="578"/>
    </location>
</feature>
<dbReference type="RefSeq" id="XP_067490878.1">
    <property type="nucleotide sequence ID" value="XM_067632627.1"/>
</dbReference>
<evidence type="ECO:0000256" key="7">
    <source>
        <dbReference type="SAM" id="SignalP"/>
    </source>
</evidence>
<reference evidence="9 10" key="1">
    <citation type="submission" date="2019-01" db="EMBL/GenBank/DDBJ databases">
        <title>Intercellular communication is required for trap formation in the nematode-trapping fungus Duddingtonia flagrans.</title>
        <authorList>
            <person name="Youssar L."/>
            <person name="Wernet V."/>
            <person name="Hensel N."/>
            <person name="Hildebrandt H.-G."/>
            <person name="Fischer R."/>
        </authorList>
    </citation>
    <scope>NUCLEOTIDE SEQUENCE [LARGE SCALE GENOMIC DNA]</scope>
    <source>
        <strain evidence="9 10">CBS H-5679</strain>
    </source>
</reference>
<dbReference type="VEuPathDB" id="FungiDB:DFL_003658"/>
<feature type="compositionally biased region" description="Basic and acidic residues" evidence="6">
    <location>
        <begin position="564"/>
        <end position="578"/>
    </location>
</feature>
<dbReference type="Pfam" id="PF00082">
    <property type="entry name" value="Peptidase_S8"/>
    <property type="match status" value="1"/>
</dbReference>
<dbReference type="PROSITE" id="PS51892">
    <property type="entry name" value="SUBTILASE"/>
    <property type="match status" value="1"/>
</dbReference>
<dbReference type="EMBL" id="SAEB01000006">
    <property type="protein sequence ID" value="RVD85334.1"/>
    <property type="molecule type" value="Genomic_DNA"/>
</dbReference>
<accession>A0A437A2H4</accession>
<feature type="signal peptide" evidence="7">
    <location>
        <begin position="1"/>
        <end position="19"/>
    </location>
</feature>
<dbReference type="SUPFAM" id="SSF52743">
    <property type="entry name" value="Subtilisin-like"/>
    <property type="match status" value="1"/>
</dbReference>
<keyword evidence="3 5" id="KW-0378">Hydrolase</keyword>
<evidence type="ECO:0000313" key="10">
    <source>
        <dbReference type="Proteomes" id="UP000283090"/>
    </source>
</evidence>
<dbReference type="PROSITE" id="PS00138">
    <property type="entry name" value="SUBTILASE_SER"/>
    <property type="match status" value="1"/>
</dbReference>
<sequence length="578" mass="64937">MGHMRPLVILFISIFQLLATQNSRVKAAPAPPPPDDRIQYPKVGTWEKHWGRFTYFIQPPNELKKSGFSRERAVEISKEFLKEIEPHLLPPRKHTVIELGSKYLGTFGYDFRVPMSGPSFQETTRIGARYRGIFLGPTFTPATPLKRRAPLQRRHQNLEDLSPQPLGFSTYGPASFEPPDYTMTPTPNTTGHSRYHENQQSSGVYKREDLPVEGVDPEIERVGTPFRDMAGLCLPPGFTLPKEPPFAAWRWKNAGKGVRMYVFDAGCDTRHPEFEDANIDWIYANPDGLDEPGDNPFYRYSTREWDFGHGTRVVAKILGKRVGVAPKADVTFVRLDSTMFGYGIDSVIVLLGMMITYDHIFENRDKMNGKPCVIVFTLHGSLYAARSPVDYYITRLWVTSLQKVGCYVVASSGNDHIDKKNLGYIPPTGYPQLLAGDPEVDRNLLVVGGHNTTGFNFYAYNKFVRISAQATKVVTVRAVKPGRDLPKGDWSNEYENVSGTSFSAPVVAGLLATFISQGYKDPLGYLLAITKDPMLPGEPRLAFNGVYADMWPTSLRPENYQRPPLKDPRVAEKYPEGG</sequence>
<gene>
    <name evidence="9" type="ORF">DFL_003658</name>
</gene>
<comment type="similarity">
    <text evidence="1 5">Belongs to the peptidase S8 family.</text>
</comment>
<name>A0A437A2H4_ARTFL</name>
<keyword evidence="2 5" id="KW-0645">Protease</keyword>
<dbReference type="PRINTS" id="PR00723">
    <property type="entry name" value="SUBTILISIN"/>
</dbReference>
<comment type="caution">
    <text evidence="9">The sequence shown here is derived from an EMBL/GenBank/DDBJ whole genome shotgun (WGS) entry which is preliminary data.</text>
</comment>
<evidence type="ECO:0000313" key="9">
    <source>
        <dbReference type="EMBL" id="RVD85334.1"/>
    </source>
</evidence>
<protein>
    <recommendedName>
        <fullName evidence="8">Peptidase S8/S53 domain-containing protein</fullName>
    </recommendedName>
</protein>
<feature type="active site" description="Charge relay system" evidence="5">
    <location>
        <position position="264"/>
    </location>
</feature>
<dbReference type="Proteomes" id="UP000283090">
    <property type="component" value="Unassembled WGS sequence"/>
</dbReference>
<dbReference type="GeneID" id="93585969"/>
<proteinExistence type="inferred from homology"/>
<feature type="compositionally biased region" description="Polar residues" evidence="6">
    <location>
        <begin position="183"/>
        <end position="203"/>
    </location>
</feature>
<evidence type="ECO:0000256" key="2">
    <source>
        <dbReference type="ARBA" id="ARBA00022670"/>
    </source>
</evidence>
<dbReference type="OrthoDB" id="1896086at2759"/>
<evidence type="ECO:0000259" key="8">
    <source>
        <dbReference type="Pfam" id="PF00082"/>
    </source>
</evidence>
<dbReference type="PANTHER" id="PTHR43806">
    <property type="entry name" value="PEPTIDASE S8"/>
    <property type="match status" value="1"/>
</dbReference>
<dbReference type="InterPro" id="IPR050131">
    <property type="entry name" value="Peptidase_S8_subtilisin-like"/>
</dbReference>
<dbReference type="PANTHER" id="PTHR43806:SF11">
    <property type="entry name" value="CEREVISIN-RELATED"/>
    <property type="match status" value="1"/>
</dbReference>
<evidence type="ECO:0000256" key="5">
    <source>
        <dbReference type="PROSITE-ProRule" id="PRU01240"/>
    </source>
</evidence>
<dbReference type="InterPro" id="IPR015500">
    <property type="entry name" value="Peptidase_S8_subtilisin-rel"/>
</dbReference>
<dbReference type="InterPro" id="IPR023828">
    <property type="entry name" value="Peptidase_S8_Ser-AS"/>
</dbReference>
<keyword evidence="4 5" id="KW-0720">Serine protease</keyword>
<dbReference type="AlphaFoldDB" id="A0A437A2H4"/>
<keyword evidence="7" id="KW-0732">Signal</keyword>
<evidence type="ECO:0000256" key="3">
    <source>
        <dbReference type="ARBA" id="ARBA00022801"/>
    </source>
</evidence>
<feature type="active site" description="Charge relay system" evidence="5">
    <location>
        <position position="501"/>
    </location>
</feature>
<dbReference type="InterPro" id="IPR000209">
    <property type="entry name" value="Peptidase_S8/S53_dom"/>
</dbReference>
<dbReference type="GO" id="GO:0004252">
    <property type="term" value="F:serine-type endopeptidase activity"/>
    <property type="evidence" value="ECO:0007669"/>
    <property type="project" value="UniProtKB-UniRule"/>
</dbReference>
<dbReference type="CDD" id="cd00306">
    <property type="entry name" value="Peptidases_S8_S53"/>
    <property type="match status" value="1"/>
</dbReference>
<evidence type="ECO:0000256" key="1">
    <source>
        <dbReference type="ARBA" id="ARBA00011073"/>
    </source>
</evidence>